<evidence type="ECO:0000256" key="2">
    <source>
        <dbReference type="SAM" id="MobiDB-lite"/>
    </source>
</evidence>
<keyword evidence="1" id="KW-0238">DNA-binding</keyword>
<evidence type="ECO:0000259" key="4">
    <source>
        <dbReference type="Pfam" id="PF23359"/>
    </source>
</evidence>
<dbReference type="AlphaFoldDB" id="A0A8J7WS56"/>
<dbReference type="InterPro" id="IPR036625">
    <property type="entry name" value="E3-bd_dom_sf"/>
</dbReference>
<protein>
    <submittedName>
        <fullName evidence="5">Lsr2 family protein</fullName>
    </submittedName>
</protein>
<dbReference type="Gene3D" id="4.10.320.10">
    <property type="entry name" value="E3-binding domain"/>
    <property type="match status" value="1"/>
</dbReference>
<reference evidence="5" key="1">
    <citation type="submission" date="2021-04" db="EMBL/GenBank/DDBJ databases">
        <title>Genome based classification of Actinospica acidithermotolerans sp. nov., an actinobacterium isolated from an Indonesian hot spring.</title>
        <authorList>
            <person name="Kusuma A.B."/>
            <person name="Putra K.E."/>
            <person name="Nafisah S."/>
            <person name="Loh J."/>
            <person name="Nouioui I."/>
            <person name="Goodfellow M."/>
        </authorList>
    </citation>
    <scope>NUCLEOTIDE SEQUENCE</scope>
    <source>
        <strain evidence="5">DSM 45618</strain>
    </source>
</reference>
<accession>A0A8J7WS56</accession>
<dbReference type="InterPro" id="IPR042261">
    <property type="entry name" value="Lsr2-like_dimerization"/>
</dbReference>
<feature type="domain" description="Lsr2 DNA-binding" evidence="4">
    <location>
        <begin position="76"/>
        <end position="110"/>
    </location>
</feature>
<dbReference type="InterPro" id="IPR055370">
    <property type="entry name" value="Lsr2_DNA-bd"/>
</dbReference>
<dbReference type="InterPro" id="IPR024412">
    <property type="entry name" value="Lsr2_dim_dom"/>
</dbReference>
<dbReference type="Pfam" id="PF23359">
    <property type="entry name" value="Lsr2_DNA-bd"/>
    <property type="match status" value="1"/>
</dbReference>
<dbReference type="EMBL" id="JAGSXH010000163">
    <property type="protein sequence ID" value="MBS2966558.1"/>
    <property type="molecule type" value="Genomic_DNA"/>
</dbReference>
<dbReference type="Gene3D" id="3.30.60.230">
    <property type="entry name" value="Lsr2, dimerization domain"/>
    <property type="match status" value="1"/>
</dbReference>
<dbReference type="Proteomes" id="UP000677913">
    <property type="component" value="Unassembled WGS sequence"/>
</dbReference>
<feature type="domain" description="Lsr2 dimerization" evidence="3">
    <location>
        <begin position="1"/>
        <end position="56"/>
    </location>
</feature>
<feature type="region of interest" description="Disordered" evidence="2">
    <location>
        <begin position="58"/>
        <end position="87"/>
    </location>
</feature>
<proteinExistence type="predicted"/>
<evidence type="ECO:0000256" key="1">
    <source>
        <dbReference type="ARBA" id="ARBA00023125"/>
    </source>
</evidence>
<organism evidence="5 6">
    <name type="scientific">Actinocrinis puniceicyclus</name>
    <dbReference type="NCBI Taxonomy" id="977794"/>
    <lineage>
        <taxon>Bacteria</taxon>
        <taxon>Bacillati</taxon>
        <taxon>Actinomycetota</taxon>
        <taxon>Actinomycetes</taxon>
        <taxon>Catenulisporales</taxon>
        <taxon>Actinospicaceae</taxon>
        <taxon>Actinocrinis</taxon>
    </lineage>
</organism>
<dbReference type="Pfam" id="PF11774">
    <property type="entry name" value="Lsr2"/>
    <property type="match status" value="1"/>
</dbReference>
<comment type="caution">
    <text evidence="5">The sequence shown here is derived from an EMBL/GenBank/DDBJ whole genome shotgun (WGS) entry which is preliminary data.</text>
</comment>
<name>A0A8J7WS56_9ACTN</name>
<sequence>MVQKLEVTLVDDLDGGKADETVVFGLDGARYVIDLSGKNAKKLRDTLARYVDAARRDRGARTAGRAAVRKPAQPGGPNTSEVREWAKAQGFEVSERGRVSRDLIVKFQEAH</sequence>
<dbReference type="GO" id="GO:0003677">
    <property type="term" value="F:DNA binding"/>
    <property type="evidence" value="ECO:0007669"/>
    <property type="project" value="UniProtKB-KW"/>
</dbReference>
<evidence type="ECO:0000313" key="5">
    <source>
        <dbReference type="EMBL" id="MBS2966558.1"/>
    </source>
</evidence>
<dbReference type="RefSeq" id="WP_211471751.1">
    <property type="nucleotide sequence ID" value="NZ_JAGSXH010000163.1"/>
</dbReference>
<evidence type="ECO:0000313" key="6">
    <source>
        <dbReference type="Proteomes" id="UP000677913"/>
    </source>
</evidence>
<keyword evidence="6" id="KW-1185">Reference proteome</keyword>
<dbReference type="GO" id="GO:0016746">
    <property type="term" value="F:acyltransferase activity"/>
    <property type="evidence" value="ECO:0007669"/>
    <property type="project" value="InterPro"/>
</dbReference>
<gene>
    <name evidence="5" type="ORF">KGA66_26200</name>
</gene>
<evidence type="ECO:0000259" key="3">
    <source>
        <dbReference type="Pfam" id="PF11774"/>
    </source>
</evidence>